<keyword evidence="1 2" id="KW-0547">Nucleotide-binding</keyword>
<name>A0A1B2I697_9BACT</name>
<dbReference type="STRING" id="1197717.BED41_10700"/>
<dbReference type="InterPro" id="IPR032305">
    <property type="entry name" value="GTP-bd_M"/>
</dbReference>
<feature type="binding site" evidence="2">
    <location>
        <begin position="238"/>
        <end position="242"/>
    </location>
    <ligand>
        <name>GTP</name>
        <dbReference type="ChEBI" id="CHEBI:37565"/>
    </ligand>
</feature>
<dbReference type="Proteomes" id="UP000093044">
    <property type="component" value="Chromosome"/>
</dbReference>
<evidence type="ECO:0000256" key="2">
    <source>
        <dbReference type="PIRSR" id="PIRSR006809-1"/>
    </source>
</evidence>
<dbReference type="OrthoDB" id="9812272at2"/>
<dbReference type="EMBL" id="CP016757">
    <property type="protein sequence ID" value="ANZ45495.1"/>
    <property type="molecule type" value="Genomic_DNA"/>
</dbReference>
<comment type="cofactor">
    <cofactor evidence="3">
        <name>Mg(2+)</name>
        <dbReference type="ChEBI" id="CHEBI:18420"/>
    </cofactor>
</comment>
<feature type="binding site" evidence="2">
    <location>
        <begin position="212"/>
        <end position="219"/>
    </location>
    <ligand>
        <name>GTP</name>
        <dbReference type="ChEBI" id="CHEBI:37565"/>
    </ligand>
</feature>
<dbReference type="PRINTS" id="PR00326">
    <property type="entry name" value="GTP1OBG"/>
</dbReference>
<feature type="binding site" evidence="2">
    <location>
        <begin position="327"/>
        <end position="330"/>
    </location>
    <ligand>
        <name>GTP</name>
        <dbReference type="ChEBI" id="CHEBI:37565"/>
    </ligand>
</feature>
<dbReference type="KEGG" id="cpor:BED41_10700"/>
<comment type="function">
    <text evidence="1">GTPase that associates with the 50S ribosomal subunit and may have a role during protein synthesis or ribosome biogenesis.</text>
</comment>
<keyword evidence="1 2" id="KW-0342">GTP-binding</keyword>
<gene>
    <name evidence="1" type="primary">hflX</name>
    <name evidence="4" type="ORF">BED41_10700</name>
</gene>
<feature type="binding site" evidence="3">
    <location>
        <position position="240"/>
    </location>
    <ligand>
        <name>Mg(2+)</name>
        <dbReference type="ChEBI" id="CHEBI:18420"/>
    </ligand>
</feature>
<dbReference type="Gene3D" id="6.10.250.2860">
    <property type="match status" value="1"/>
</dbReference>
<dbReference type="NCBIfam" id="TIGR03156">
    <property type="entry name" value="GTP_HflX"/>
    <property type="match status" value="1"/>
</dbReference>
<dbReference type="Gene3D" id="3.40.50.300">
    <property type="entry name" value="P-loop containing nucleotide triphosphate hydrolases"/>
    <property type="match status" value="1"/>
</dbReference>
<sequence length="385" mass="42710">MSRQKRSAIDLSLKPPKAVIAAVDCGSADDTEQSLDELVMLLENIGVPVAARIVQKRRIPDPAHFIGAGKALEIKEYALPNEVTHLVVDDFLSPTQKSNLQKVTGLQVWDRAFVIMKIFESRAHTAEAKLQVELAQYRYEIPSLKGLGHQMSRTGGGIGTRGPGETEFERHRRKLDRRSKSIEQRLDEVRRRREERRERRRRDGVPVAALVGYTNSGKSTLLQALSKDAGIVAKDQLFSTLDTVVRKIGYRDGEGAFLLSDTVGFIRKLPPELVAAFRATLEEAANADLLLLVLDSAGKEPTETFEIVLETLRELKADHLPRIIVLNKIDKSGEAADFIAVELRARGERVVCTCARDGRGFDELLGEIKKSFAGEVALNGIKDIL</sequence>
<dbReference type="SUPFAM" id="SSF52540">
    <property type="entry name" value="P-loop containing nucleoside triphosphate hydrolases"/>
    <property type="match status" value="1"/>
</dbReference>
<dbReference type="PANTHER" id="PTHR10229">
    <property type="entry name" value="GTP-BINDING PROTEIN HFLX"/>
    <property type="match status" value="1"/>
</dbReference>
<keyword evidence="1" id="KW-0963">Cytoplasm</keyword>
<protein>
    <recommendedName>
        <fullName evidence="1">GTPase HflX</fullName>
    </recommendedName>
    <alternativeName>
        <fullName evidence="1">GTP-binding protein HflX</fullName>
    </alternativeName>
</protein>
<dbReference type="PIRSF" id="PIRSF006809">
    <property type="entry name" value="GTP-binding_hflX_prd"/>
    <property type="match status" value="1"/>
</dbReference>
<dbReference type="CDD" id="cd01878">
    <property type="entry name" value="HflX"/>
    <property type="match status" value="1"/>
</dbReference>
<dbReference type="Gene3D" id="3.40.50.11060">
    <property type="entry name" value="GTPase HflX, N-terminal domain"/>
    <property type="match status" value="1"/>
</dbReference>
<dbReference type="PANTHER" id="PTHR10229:SF0">
    <property type="entry name" value="GTP-BINDING PROTEIN 6-RELATED"/>
    <property type="match status" value="1"/>
</dbReference>
<dbReference type="InterPro" id="IPR027417">
    <property type="entry name" value="P-loop_NTPase"/>
</dbReference>
<comment type="subunit">
    <text evidence="1">Monomer. Associates with the 50S ribosomal subunit.</text>
</comment>
<dbReference type="GO" id="GO:0046872">
    <property type="term" value="F:metal ion binding"/>
    <property type="evidence" value="ECO:0007669"/>
    <property type="project" value="UniProtKB-KW"/>
</dbReference>
<dbReference type="RefSeq" id="WP_066745886.1">
    <property type="nucleotide sequence ID" value="NZ_CALCLR010000030.1"/>
</dbReference>
<dbReference type="InterPro" id="IPR025121">
    <property type="entry name" value="GTPase_HflX_N"/>
</dbReference>
<organism evidence="4 5">
    <name type="scientific">Cloacibacillus porcorum</name>
    <dbReference type="NCBI Taxonomy" id="1197717"/>
    <lineage>
        <taxon>Bacteria</taxon>
        <taxon>Thermotogati</taxon>
        <taxon>Synergistota</taxon>
        <taxon>Synergistia</taxon>
        <taxon>Synergistales</taxon>
        <taxon>Synergistaceae</taxon>
        <taxon>Cloacibacillus</taxon>
    </lineage>
</organism>
<evidence type="ECO:0000256" key="1">
    <source>
        <dbReference type="HAMAP-Rule" id="MF_00900"/>
    </source>
</evidence>
<dbReference type="GO" id="GO:0005525">
    <property type="term" value="F:GTP binding"/>
    <property type="evidence" value="ECO:0007669"/>
    <property type="project" value="UniProtKB-UniRule"/>
</dbReference>
<dbReference type="Pfam" id="PF16360">
    <property type="entry name" value="GTP-bdg_M"/>
    <property type="match status" value="1"/>
</dbReference>
<proteinExistence type="inferred from homology"/>
<dbReference type="GO" id="GO:0003924">
    <property type="term" value="F:GTPase activity"/>
    <property type="evidence" value="ECO:0007669"/>
    <property type="project" value="UniProtKB-UniRule"/>
</dbReference>
<dbReference type="InterPro" id="IPR042108">
    <property type="entry name" value="GTPase_HflX_N_sf"/>
</dbReference>
<dbReference type="Pfam" id="PF01926">
    <property type="entry name" value="MMR_HSR1"/>
    <property type="match status" value="1"/>
</dbReference>
<dbReference type="PROSITE" id="PS51705">
    <property type="entry name" value="G_HFLX"/>
    <property type="match status" value="1"/>
</dbReference>
<keyword evidence="3" id="KW-0460">Magnesium</keyword>
<dbReference type="InterPro" id="IPR030394">
    <property type="entry name" value="G_HFLX_dom"/>
</dbReference>
<dbReference type="InterPro" id="IPR006073">
    <property type="entry name" value="GTP-bd"/>
</dbReference>
<evidence type="ECO:0000313" key="5">
    <source>
        <dbReference type="Proteomes" id="UP000093044"/>
    </source>
</evidence>
<comment type="similarity">
    <text evidence="1">Belongs to the TRAFAC class OBG-HflX-like GTPase superfamily. HflX GTPase family.</text>
</comment>
<dbReference type="Pfam" id="PF13167">
    <property type="entry name" value="GTP-bdg_N"/>
    <property type="match status" value="1"/>
</dbReference>
<reference evidence="4" key="1">
    <citation type="submission" date="2016-08" db="EMBL/GenBank/DDBJ databases">
        <title>Complete genome of Cloacibacillus porcorum.</title>
        <authorList>
            <person name="Looft T."/>
            <person name="Bayles D.O."/>
            <person name="Alt D.P."/>
        </authorList>
    </citation>
    <scope>NUCLEOTIDE SEQUENCE [LARGE SCALE GENOMIC DNA]</scope>
    <source>
        <strain evidence="4">CL-84</strain>
    </source>
</reference>
<dbReference type="GO" id="GO:0043022">
    <property type="term" value="F:ribosome binding"/>
    <property type="evidence" value="ECO:0007669"/>
    <property type="project" value="TreeGrafter"/>
</dbReference>
<evidence type="ECO:0000313" key="4">
    <source>
        <dbReference type="EMBL" id="ANZ45495.1"/>
    </source>
</evidence>
<evidence type="ECO:0000256" key="3">
    <source>
        <dbReference type="PIRSR" id="PIRSR006809-2"/>
    </source>
</evidence>
<accession>A0A1B2I697</accession>
<comment type="subcellular location">
    <subcellularLocation>
        <location evidence="1">Cytoplasm</location>
    </subcellularLocation>
    <text evidence="1">May associate with membranes.</text>
</comment>
<feature type="binding site" evidence="3">
    <location>
        <position position="219"/>
    </location>
    <ligand>
        <name>Mg(2+)</name>
        <dbReference type="ChEBI" id="CHEBI:18420"/>
    </ligand>
</feature>
<dbReference type="HAMAP" id="MF_00900">
    <property type="entry name" value="GTPase_HflX"/>
    <property type="match status" value="1"/>
</dbReference>
<dbReference type="GO" id="GO:0005737">
    <property type="term" value="C:cytoplasm"/>
    <property type="evidence" value="ECO:0007669"/>
    <property type="project" value="UniProtKB-SubCell"/>
</dbReference>
<dbReference type="InterPro" id="IPR016496">
    <property type="entry name" value="GTPase_HflX"/>
</dbReference>
<dbReference type="AlphaFoldDB" id="A0A1B2I697"/>
<keyword evidence="3" id="KW-0479">Metal-binding</keyword>
<dbReference type="GeneID" id="83058315"/>
<keyword evidence="5" id="KW-1185">Reference proteome</keyword>
<feature type="binding site" evidence="2">
    <location>
        <begin position="261"/>
        <end position="264"/>
    </location>
    <ligand>
        <name>GTP</name>
        <dbReference type="ChEBI" id="CHEBI:37565"/>
    </ligand>
</feature>